<dbReference type="InterPro" id="IPR040841">
    <property type="entry name" value="Luciferase_dom"/>
</dbReference>
<dbReference type="PANTHER" id="PTHR38695">
    <property type="entry name" value="AMINO ACID PERMEASE_ SLC12A DOMAIN-CONTAINING PROTEIN"/>
    <property type="match status" value="1"/>
</dbReference>
<dbReference type="AlphaFoldDB" id="A0A2T5LLL7"/>
<dbReference type="RefSeq" id="XP_040748572.1">
    <property type="nucleotide sequence ID" value="XM_040896119.1"/>
</dbReference>
<dbReference type="InterPro" id="IPR048273">
    <property type="entry name" value="Luciferase"/>
</dbReference>
<dbReference type="Proteomes" id="UP000244073">
    <property type="component" value="Unassembled WGS sequence"/>
</dbReference>
<dbReference type="Pfam" id="PF17648">
    <property type="entry name" value="Luciferase"/>
    <property type="match status" value="1"/>
</dbReference>
<protein>
    <recommendedName>
        <fullName evidence="1">Luciferase domain-containing protein</fullName>
    </recommendedName>
</protein>
<sequence>MAHHITSLVDRVNAILATHGFLSKWPSNRVALTTFAAAVLGLAAPVAYRDYRSYLALGPGGPPYNVIGWLFVKLFVNPFRREVFSTDIYDRKVLQGETVEFLKDLPKRNGERPTMGSFAVPHRQVNQIPSQEVKNKLEEKYQAFLVRNSHLVDRVPSILERHTDAAHVSKNIPLTSAAEDMHREICHLHGTSDYSVHVTLAPADCKDPPSKRVIESGWGQRFTLAGSSLFKYLGLASGPKIPFEYMLIYAPRSDEEIEVVMQIIKASVGYMTDSTDLK</sequence>
<name>A0A2T5LLL7_9EURO</name>
<reference evidence="2 3" key="1">
    <citation type="journal article" date="2018" name="Proc. Natl. Acad. Sci. U.S.A.">
        <title>Linking secondary metabolites to gene clusters through genome sequencing of six diverse Aspergillus species.</title>
        <authorList>
            <person name="Kaerboelling I."/>
            <person name="Vesth T.C."/>
            <person name="Frisvad J.C."/>
            <person name="Nybo J.L."/>
            <person name="Theobald S."/>
            <person name="Kuo A."/>
            <person name="Bowyer P."/>
            <person name="Matsuda Y."/>
            <person name="Mondo S."/>
            <person name="Lyhne E.K."/>
            <person name="Kogle M.E."/>
            <person name="Clum A."/>
            <person name="Lipzen A."/>
            <person name="Salamov A."/>
            <person name="Ngan C.Y."/>
            <person name="Daum C."/>
            <person name="Chiniquy J."/>
            <person name="Barry K."/>
            <person name="LaButti K."/>
            <person name="Haridas S."/>
            <person name="Simmons B.A."/>
            <person name="Magnuson J.K."/>
            <person name="Mortensen U.H."/>
            <person name="Larsen T.O."/>
            <person name="Grigoriev I.V."/>
            <person name="Baker S.E."/>
            <person name="Andersen M.R."/>
        </authorList>
    </citation>
    <scope>NUCLEOTIDE SEQUENCE [LARGE SCALE GENOMIC DNA]</scope>
    <source>
        <strain evidence="2 3">IBT 24754</strain>
    </source>
</reference>
<organism evidence="2 3">
    <name type="scientific">Aspergillus ochraceoroseus IBT 24754</name>
    <dbReference type="NCBI Taxonomy" id="1392256"/>
    <lineage>
        <taxon>Eukaryota</taxon>
        <taxon>Fungi</taxon>
        <taxon>Dikarya</taxon>
        <taxon>Ascomycota</taxon>
        <taxon>Pezizomycotina</taxon>
        <taxon>Eurotiomycetes</taxon>
        <taxon>Eurotiomycetidae</taxon>
        <taxon>Eurotiales</taxon>
        <taxon>Aspergillaceae</taxon>
        <taxon>Aspergillus</taxon>
        <taxon>Aspergillus subgen. Nidulantes</taxon>
    </lineage>
</organism>
<dbReference type="OrthoDB" id="5358398at2759"/>
<comment type="caution">
    <text evidence="2">The sequence shown here is derived from an EMBL/GenBank/DDBJ whole genome shotgun (WGS) entry which is preliminary data.</text>
</comment>
<dbReference type="EMBL" id="MSFN02000011">
    <property type="protein sequence ID" value="PTU17180.1"/>
    <property type="molecule type" value="Genomic_DNA"/>
</dbReference>
<dbReference type="PANTHER" id="PTHR38695:SF1">
    <property type="entry name" value="AMINO ACID PERMEASE_ SLC12A DOMAIN-CONTAINING PROTEIN"/>
    <property type="match status" value="1"/>
</dbReference>
<accession>A0A2T5LLL7</accession>
<evidence type="ECO:0000259" key="1">
    <source>
        <dbReference type="Pfam" id="PF17648"/>
    </source>
</evidence>
<feature type="domain" description="Luciferase" evidence="1">
    <location>
        <begin position="182"/>
        <end position="267"/>
    </location>
</feature>
<evidence type="ECO:0000313" key="2">
    <source>
        <dbReference type="EMBL" id="PTU17180.1"/>
    </source>
</evidence>
<dbReference type="GeneID" id="63813001"/>
<evidence type="ECO:0000313" key="3">
    <source>
        <dbReference type="Proteomes" id="UP000244073"/>
    </source>
</evidence>
<gene>
    <name evidence="2" type="ORF">P175DRAFT_0496351</name>
</gene>
<dbReference type="VEuPathDB" id="FungiDB:P175DRAFT_0496351"/>
<proteinExistence type="predicted"/>